<dbReference type="OrthoDB" id="4494341at2759"/>
<feature type="domain" description="FAD-binding FR-type" evidence="12">
    <location>
        <begin position="276"/>
        <end position="433"/>
    </location>
</feature>
<dbReference type="InterPro" id="IPR039261">
    <property type="entry name" value="FNR_nucleotide-bd"/>
</dbReference>
<dbReference type="PROSITE" id="PS51384">
    <property type="entry name" value="FAD_FR"/>
    <property type="match status" value="1"/>
</dbReference>
<dbReference type="EC" id="1.16.1.9" evidence="2"/>
<evidence type="ECO:0000313" key="13">
    <source>
        <dbReference type="EMBL" id="KIJ06912.1"/>
    </source>
</evidence>
<evidence type="ECO:0000256" key="9">
    <source>
        <dbReference type="ARBA" id="ARBA00023180"/>
    </source>
</evidence>
<dbReference type="InterPro" id="IPR013112">
    <property type="entry name" value="FAD-bd_8"/>
</dbReference>
<feature type="transmembrane region" description="Helical" evidence="11">
    <location>
        <begin position="242"/>
        <end position="261"/>
    </location>
</feature>
<dbReference type="GO" id="GO:0005886">
    <property type="term" value="C:plasma membrane"/>
    <property type="evidence" value="ECO:0007669"/>
    <property type="project" value="UniProtKB-SubCell"/>
</dbReference>
<dbReference type="GO" id="GO:0006826">
    <property type="term" value="P:iron ion transport"/>
    <property type="evidence" value="ECO:0007669"/>
    <property type="project" value="TreeGrafter"/>
</dbReference>
<dbReference type="SUPFAM" id="SSF63380">
    <property type="entry name" value="Riboflavin synthase domain-like"/>
    <property type="match status" value="1"/>
</dbReference>
<dbReference type="CDD" id="cd06186">
    <property type="entry name" value="NOX_Duox_like_FAD_NADP"/>
    <property type="match status" value="1"/>
</dbReference>
<keyword evidence="14" id="KW-1185">Reference proteome</keyword>
<dbReference type="GO" id="GO:0052851">
    <property type="term" value="F:ferric-chelate reductase (NADPH) activity"/>
    <property type="evidence" value="ECO:0007669"/>
    <property type="project" value="UniProtKB-EC"/>
</dbReference>
<feature type="transmembrane region" description="Helical" evidence="11">
    <location>
        <begin position="102"/>
        <end position="125"/>
    </location>
</feature>
<protein>
    <recommendedName>
        <fullName evidence="2">ferric-chelate reductase (NADPH)</fullName>
        <ecNumber evidence="2">1.16.1.9</ecNumber>
    </recommendedName>
</protein>
<sequence length="464" mass="52587">MDTSILARARVTDSTIRIGRNRHYPMQAWYCIALFLFIIGVFNWTSVLHSKLARRRLIRGGDPELAAGPRPRKFSLSRIAVALTNAYRVVAFRWTLEFGKSYTLNMAEVFVTIAYIAFLYGWAFINTTDLEGDKLDWTYWWNRAGTLAASQFPLITALGTKNNLVSFVTGISYDKLNYIHRMVTRVVFVLLWVHGGSEIVHKPKFKEELTETWLLCGIVALVALSILCIISLRPIRAGAYEFFFYAHFALVTIFLACAYIHAQDNEYGYWIYPCFAIWGVDRLLRVVRLIVFNHSYFGFRSGSTMDATAELLSEDFVRLRFHRPPHFHWTPGQSAYLIMPSVSRLPFEAHPFTIASFDSDLFNSIEEEKPCNDESNQRSLAKHALGSSTPFWKEIVFFINVRGGFTARLKEAALAGRKVKVFVDGPYGPSPDLGSYDTSVLIAGGSGVSYALPTLLDIIELVKS</sequence>
<name>A0A0C9TFP0_PAXIN</name>
<dbReference type="InterPro" id="IPR051410">
    <property type="entry name" value="Ferric/Cupric_Reductase"/>
</dbReference>
<comment type="subcellular location">
    <subcellularLocation>
        <location evidence="1">Cell membrane</location>
        <topology evidence="1">Multi-pass membrane protein</topology>
    </subcellularLocation>
</comment>
<proteinExistence type="predicted"/>
<evidence type="ECO:0000256" key="11">
    <source>
        <dbReference type="SAM" id="Phobius"/>
    </source>
</evidence>
<evidence type="ECO:0000256" key="6">
    <source>
        <dbReference type="ARBA" id="ARBA00022989"/>
    </source>
</evidence>
<dbReference type="GO" id="GO:0006879">
    <property type="term" value="P:intracellular iron ion homeostasis"/>
    <property type="evidence" value="ECO:0007669"/>
    <property type="project" value="TreeGrafter"/>
</dbReference>
<dbReference type="Pfam" id="PF01794">
    <property type="entry name" value="Ferric_reduct"/>
    <property type="match status" value="1"/>
</dbReference>
<organism evidence="13 14">
    <name type="scientific">Paxillus involutus ATCC 200175</name>
    <dbReference type="NCBI Taxonomy" id="664439"/>
    <lineage>
        <taxon>Eukaryota</taxon>
        <taxon>Fungi</taxon>
        <taxon>Dikarya</taxon>
        <taxon>Basidiomycota</taxon>
        <taxon>Agaricomycotina</taxon>
        <taxon>Agaricomycetes</taxon>
        <taxon>Agaricomycetidae</taxon>
        <taxon>Boletales</taxon>
        <taxon>Paxilineae</taxon>
        <taxon>Paxillaceae</taxon>
        <taxon>Paxillus</taxon>
    </lineage>
</organism>
<evidence type="ECO:0000256" key="1">
    <source>
        <dbReference type="ARBA" id="ARBA00004651"/>
    </source>
</evidence>
<evidence type="ECO:0000313" key="14">
    <source>
        <dbReference type="Proteomes" id="UP000053647"/>
    </source>
</evidence>
<reference evidence="14" key="2">
    <citation type="submission" date="2015-01" db="EMBL/GenBank/DDBJ databases">
        <title>Evolutionary Origins and Diversification of the Mycorrhizal Mutualists.</title>
        <authorList>
            <consortium name="DOE Joint Genome Institute"/>
            <consortium name="Mycorrhizal Genomics Consortium"/>
            <person name="Kohler A."/>
            <person name="Kuo A."/>
            <person name="Nagy L.G."/>
            <person name="Floudas D."/>
            <person name="Copeland A."/>
            <person name="Barry K.W."/>
            <person name="Cichocki N."/>
            <person name="Veneault-Fourrey C."/>
            <person name="LaButti K."/>
            <person name="Lindquist E.A."/>
            <person name="Lipzen A."/>
            <person name="Lundell T."/>
            <person name="Morin E."/>
            <person name="Murat C."/>
            <person name="Riley R."/>
            <person name="Ohm R."/>
            <person name="Sun H."/>
            <person name="Tunlid A."/>
            <person name="Henrissat B."/>
            <person name="Grigoriev I.V."/>
            <person name="Hibbett D.S."/>
            <person name="Martin F."/>
        </authorList>
    </citation>
    <scope>NUCLEOTIDE SEQUENCE [LARGE SCALE GENOMIC DNA]</scope>
    <source>
        <strain evidence="14">ATCC 200175</strain>
    </source>
</reference>
<evidence type="ECO:0000256" key="7">
    <source>
        <dbReference type="ARBA" id="ARBA00023065"/>
    </source>
</evidence>
<keyword evidence="8 11" id="KW-0472">Membrane</keyword>
<dbReference type="SFLD" id="SFLDG01168">
    <property type="entry name" value="Ferric_reductase_subgroup_(FRE"/>
    <property type="match status" value="1"/>
</dbReference>
<dbReference type="InterPro" id="IPR017927">
    <property type="entry name" value="FAD-bd_FR_type"/>
</dbReference>
<evidence type="ECO:0000259" key="12">
    <source>
        <dbReference type="PROSITE" id="PS51384"/>
    </source>
</evidence>
<reference evidence="13 14" key="1">
    <citation type="submission" date="2014-06" db="EMBL/GenBank/DDBJ databases">
        <authorList>
            <consortium name="DOE Joint Genome Institute"/>
            <person name="Kuo A."/>
            <person name="Kohler A."/>
            <person name="Nagy L.G."/>
            <person name="Floudas D."/>
            <person name="Copeland A."/>
            <person name="Barry K.W."/>
            <person name="Cichocki N."/>
            <person name="Veneault-Fourrey C."/>
            <person name="LaButti K."/>
            <person name="Lindquist E.A."/>
            <person name="Lipzen A."/>
            <person name="Lundell T."/>
            <person name="Morin E."/>
            <person name="Murat C."/>
            <person name="Sun H."/>
            <person name="Tunlid A."/>
            <person name="Henrissat B."/>
            <person name="Grigoriev I.V."/>
            <person name="Hibbett D.S."/>
            <person name="Martin F."/>
            <person name="Nordberg H.P."/>
            <person name="Cantor M.N."/>
            <person name="Hua S.X."/>
        </authorList>
    </citation>
    <scope>NUCLEOTIDE SEQUENCE [LARGE SCALE GENOMIC DNA]</scope>
    <source>
        <strain evidence="13 14">ATCC 200175</strain>
    </source>
</reference>
<evidence type="ECO:0000256" key="4">
    <source>
        <dbReference type="ARBA" id="ARBA00022475"/>
    </source>
</evidence>
<gene>
    <name evidence="13" type="ORF">PAXINDRAFT_91303</name>
</gene>
<accession>A0A0C9TFP0</accession>
<dbReference type="Pfam" id="PF08022">
    <property type="entry name" value="FAD_binding_8"/>
    <property type="match status" value="1"/>
</dbReference>
<keyword evidence="5 11" id="KW-0812">Transmembrane</keyword>
<dbReference type="AlphaFoldDB" id="A0A0C9TFP0"/>
<comment type="catalytic activity">
    <reaction evidence="10">
        <text>2 a Fe(II)-siderophore + NADP(+) + H(+) = 2 a Fe(III)-siderophore + NADPH</text>
        <dbReference type="Rhea" id="RHEA:28795"/>
        <dbReference type="Rhea" id="RHEA-COMP:11342"/>
        <dbReference type="Rhea" id="RHEA-COMP:11344"/>
        <dbReference type="ChEBI" id="CHEBI:15378"/>
        <dbReference type="ChEBI" id="CHEBI:29033"/>
        <dbReference type="ChEBI" id="CHEBI:29034"/>
        <dbReference type="ChEBI" id="CHEBI:57783"/>
        <dbReference type="ChEBI" id="CHEBI:58349"/>
        <dbReference type="EC" id="1.16.1.9"/>
    </reaction>
</comment>
<evidence type="ECO:0000256" key="10">
    <source>
        <dbReference type="ARBA" id="ARBA00048483"/>
    </source>
</evidence>
<evidence type="ECO:0000256" key="5">
    <source>
        <dbReference type="ARBA" id="ARBA00022692"/>
    </source>
</evidence>
<dbReference type="InterPro" id="IPR013130">
    <property type="entry name" value="Fe3_Rdtase_TM_dom"/>
</dbReference>
<keyword evidence="4" id="KW-1003">Cell membrane</keyword>
<dbReference type="Gene3D" id="3.40.50.80">
    <property type="entry name" value="Nucleotide-binding domain of ferredoxin-NADP reductase (FNR) module"/>
    <property type="match status" value="1"/>
</dbReference>
<evidence type="ECO:0000256" key="3">
    <source>
        <dbReference type="ARBA" id="ARBA00022448"/>
    </source>
</evidence>
<keyword evidence="9" id="KW-0325">Glycoprotein</keyword>
<feature type="non-terminal residue" evidence="13">
    <location>
        <position position="464"/>
    </location>
</feature>
<feature type="transmembrane region" description="Helical" evidence="11">
    <location>
        <begin position="27"/>
        <end position="49"/>
    </location>
</feature>
<dbReference type="EMBL" id="KN820101">
    <property type="protein sequence ID" value="KIJ06912.1"/>
    <property type="molecule type" value="Genomic_DNA"/>
</dbReference>
<dbReference type="GO" id="GO:0015677">
    <property type="term" value="P:copper ion import"/>
    <property type="evidence" value="ECO:0007669"/>
    <property type="project" value="TreeGrafter"/>
</dbReference>
<dbReference type="SFLD" id="SFLDS00052">
    <property type="entry name" value="Ferric_Reductase_Domain"/>
    <property type="match status" value="1"/>
</dbReference>
<feature type="transmembrane region" description="Helical" evidence="11">
    <location>
        <begin position="212"/>
        <end position="230"/>
    </location>
</feature>
<dbReference type="Proteomes" id="UP000053647">
    <property type="component" value="Unassembled WGS sequence"/>
</dbReference>
<evidence type="ECO:0000256" key="8">
    <source>
        <dbReference type="ARBA" id="ARBA00023136"/>
    </source>
</evidence>
<dbReference type="PANTHER" id="PTHR32361:SF9">
    <property type="entry name" value="FERRIC REDUCTASE TRANSMEMBRANE COMPONENT 3-RELATED"/>
    <property type="match status" value="1"/>
</dbReference>
<keyword evidence="6 11" id="KW-1133">Transmembrane helix</keyword>
<keyword evidence="7" id="KW-0406">Ion transport</keyword>
<dbReference type="HOGENOM" id="CLU_010365_6_1_1"/>
<dbReference type="InterPro" id="IPR017938">
    <property type="entry name" value="Riboflavin_synthase-like_b-brl"/>
</dbReference>
<keyword evidence="3" id="KW-0813">Transport</keyword>
<dbReference type="PANTHER" id="PTHR32361">
    <property type="entry name" value="FERRIC/CUPRIC REDUCTASE TRANSMEMBRANE COMPONENT"/>
    <property type="match status" value="1"/>
</dbReference>
<evidence type="ECO:0000256" key="2">
    <source>
        <dbReference type="ARBA" id="ARBA00012668"/>
    </source>
</evidence>